<dbReference type="InterPro" id="IPR013154">
    <property type="entry name" value="ADH-like_N"/>
</dbReference>
<dbReference type="Proteomes" id="UP000027195">
    <property type="component" value="Unassembled WGS sequence"/>
</dbReference>
<sequence length="366" mass="38907">MSPIPASFRGVVLPGNKTCVLNTYDVADPGPNQVLVQVRASSLCGSDLRAIYRPSVHKTGPEGYTGVIAGHEPCGIVVKCGSEVSTKWRIGVRVIIYHISGCGACRSCRKGLYISCSSETRRAYGWQRDGGHGEYLVADQQSLVALPQPLTYIDGSIVACGFGTAYAALLRAQVSGRDSVLVVGLGPVGLGVALLAQRLGAQKVLGIDIEQDRVLFATNLGIEAMQHGEDDAALVKEWLGASGLESDGVDVAIDCSGNSAARSTCLKAAAEWGRVGFVGEGGTVTFDVSSDVIHKNLSIFGSWVCSISQMEELVENLCAWNLHPECTVSHTFVLEEAAKAYEVFDSGKTGKCTIVYQGEQKEYDRP</sequence>
<dbReference type="STRING" id="930990.A0A067LVU0"/>
<dbReference type="EMBL" id="KL198139">
    <property type="protein sequence ID" value="KDQ06370.1"/>
    <property type="molecule type" value="Genomic_DNA"/>
</dbReference>
<comment type="cofactor">
    <cofactor evidence="4">
        <name>Zn(2+)</name>
        <dbReference type="ChEBI" id="CHEBI:29105"/>
    </cofactor>
</comment>
<feature type="domain" description="Enoyl reductase (ER)" evidence="5">
    <location>
        <begin position="15"/>
        <end position="354"/>
    </location>
</feature>
<dbReference type="GO" id="GO:0008270">
    <property type="term" value="F:zinc ion binding"/>
    <property type="evidence" value="ECO:0007669"/>
    <property type="project" value="InterPro"/>
</dbReference>
<dbReference type="GO" id="GO:0016491">
    <property type="term" value="F:oxidoreductase activity"/>
    <property type="evidence" value="ECO:0007669"/>
    <property type="project" value="UniProtKB-KW"/>
</dbReference>
<gene>
    <name evidence="6" type="ORF">BOTBODRAFT_70994</name>
</gene>
<evidence type="ECO:0000256" key="3">
    <source>
        <dbReference type="ARBA" id="ARBA00023002"/>
    </source>
</evidence>
<dbReference type="InterPro" id="IPR002328">
    <property type="entry name" value="ADH_Zn_CS"/>
</dbReference>
<dbReference type="PROSITE" id="PS00059">
    <property type="entry name" value="ADH_ZINC"/>
    <property type="match status" value="1"/>
</dbReference>
<evidence type="ECO:0000256" key="1">
    <source>
        <dbReference type="ARBA" id="ARBA00022723"/>
    </source>
</evidence>
<evidence type="ECO:0000259" key="5">
    <source>
        <dbReference type="SMART" id="SM00829"/>
    </source>
</evidence>
<dbReference type="Gene3D" id="3.90.180.10">
    <property type="entry name" value="Medium-chain alcohol dehydrogenases, catalytic domain"/>
    <property type="match status" value="1"/>
</dbReference>
<dbReference type="SUPFAM" id="SSF51735">
    <property type="entry name" value="NAD(P)-binding Rossmann-fold domains"/>
    <property type="match status" value="1"/>
</dbReference>
<accession>A0A067LVU0</accession>
<dbReference type="CDD" id="cd08239">
    <property type="entry name" value="THR_DH_like"/>
    <property type="match status" value="1"/>
</dbReference>
<reference evidence="7" key="1">
    <citation type="journal article" date="2014" name="Proc. Natl. Acad. Sci. U.S.A.">
        <title>Extensive sampling of basidiomycete genomes demonstrates inadequacy of the white-rot/brown-rot paradigm for wood decay fungi.</title>
        <authorList>
            <person name="Riley R."/>
            <person name="Salamov A.A."/>
            <person name="Brown D.W."/>
            <person name="Nagy L.G."/>
            <person name="Floudas D."/>
            <person name="Held B.W."/>
            <person name="Levasseur A."/>
            <person name="Lombard V."/>
            <person name="Morin E."/>
            <person name="Otillar R."/>
            <person name="Lindquist E.A."/>
            <person name="Sun H."/>
            <person name="LaButti K.M."/>
            <person name="Schmutz J."/>
            <person name="Jabbour D."/>
            <person name="Luo H."/>
            <person name="Baker S.E."/>
            <person name="Pisabarro A.G."/>
            <person name="Walton J.D."/>
            <person name="Blanchette R.A."/>
            <person name="Henrissat B."/>
            <person name="Martin F."/>
            <person name="Cullen D."/>
            <person name="Hibbett D.S."/>
            <person name="Grigoriev I.V."/>
        </authorList>
    </citation>
    <scope>NUCLEOTIDE SEQUENCE [LARGE SCALE GENOMIC DNA]</scope>
    <source>
        <strain evidence="7">FD-172 SS1</strain>
    </source>
</reference>
<dbReference type="InParanoid" id="A0A067LVU0"/>
<dbReference type="SMART" id="SM00829">
    <property type="entry name" value="PKS_ER"/>
    <property type="match status" value="1"/>
</dbReference>
<comment type="similarity">
    <text evidence="4">Belongs to the zinc-containing alcohol dehydrogenase family.</text>
</comment>
<dbReference type="InterPro" id="IPR011032">
    <property type="entry name" value="GroES-like_sf"/>
</dbReference>
<dbReference type="PANTHER" id="PTHR43401">
    <property type="entry name" value="L-THREONINE 3-DEHYDROGENASE"/>
    <property type="match status" value="1"/>
</dbReference>
<evidence type="ECO:0000256" key="4">
    <source>
        <dbReference type="RuleBase" id="RU361277"/>
    </source>
</evidence>
<name>A0A067LVU0_BOTB1</name>
<evidence type="ECO:0000256" key="2">
    <source>
        <dbReference type="ARBA" id="ARBA00022833"/>
    </source>
</evidence>
<dbReference type="InterPro" id="IPR050129">
    <property type="entry name" value="Zn_alcohol_dh"/>
</dbReference>
<evidence type="ECO:0000313" key="7">
    <source>
        <dbReference type="Proteomes" id="UP000027195"/>
    </source>
</evidence>
<dbReference type="AlphaFoldDB" id="A0A067LVU0"/>
<dbReference type="OrthoDB" id="2148442at2759"/>
<dbReference type="InterPro" id="IPR036291">
    <property type="entry name" value="NAD(P)-bd_dom_sf"/>
</dbReference>
<keyword evidence="3" id="KW-0560">Oxidoreductase</keyword>
<dbReference type="Pfam" id="PF00107">
    <property type="entry name" value="ADH_zinc_N"/>
    <property type="match status" value="1"/>
</dbReference>
<keyword evidence="7" id="KW-1185">Reference proteome</keyword>
<organism evidence="6 7">
    <name type="scientific">Botryobasidium botryosum (strain FD-172 SS1)</name>
    <dbReference type="NCBI Taxonomy" id="930990"/>
    <lineage>
        <taxon>Eukaryota</taxon>
        <taxon>Fungi</taxon>
        <taxon>Dikarya</taxon>
        <taxon>Basidiomycota</taxon>
        <taxon>Agaricomycotina</taxon>
        <taxon>Agaricomycetes</taxon>
        <taxon>Cantharellales</taxon>
        <taxon>Botryobasidiaceae</taxon>
        <taxon>Botryobasidium</taxon>
    </lineage>
</organism>
<dbReference type="SUPFAM" id="SSF50129">
    <property type="entry name" value="GroES-like"/>
    <property type="match status" value="1"/>
</dbReference>
<dbReference type="Gene3D" id="3.40.50.720">
    <property type="entry name" value="NAD(P)-binding Rossmann-like Domain"/>
    <property type="match status" value="1"/>
</dbReference>
<evidence type="ECO:0000313" key="6">
    <source>
        <dbReference type="EMBL" id="KDQ06370.1"/>
    </source>
</evidence>
<proteinExistence type="inferred from homology"/>
<keyword evidence="1 4" id="KW-0479">Metal-binding</keyword>
<dbReference type="HOGENOM" id="CLU_026673_11_2_1"/>
<dbReference type="Pfam" id="PF08240">
    <property type="entry name" value="ADH_N"/>
    <property type="match status" value="1"/>
</dbReference>
<keyword evidence="2 4" id="KW-0862">Zinc</keyword>
<dbReference type="InterPro" id="IPR013149">
    <property type="entry name" value="ADH-like_C"/>
</dbReference>
<protein>
    <recommendedName>
        <fullName evidence="5">Enoyl reductase (ER) domain-containing protein</fullName>
    </recommendedName>
</protein>
<dbReference type="InterPro" id="IPR020843">
    <property type="entry name" value="ER"/>
</dbReference>
<dbReference type="PANTHER" id="PTHR43401:SF2">
    <property type="entry name" value="L-THREONINE 3-DEHYDROGENASE"/>
    <property type="match status" value="1"/>
</dbReference>